<dbReference type="Proteomes" id="UP001230220">
    <property type="component" value="Unassembled WGS sequence"/>
</dbReference>
<keyword evidence="2 3" id="KW-0560">Oxidoreductase</keyword>
<organism evidence="6 7">
    <name type="scientific">Breznakia pachnodae</name>
    <dbReference type="NCBI Taxonomy" id="265178"/>
    <lineage>
        <taxon>Bacteria</taxon>
        <taxon>Bacillati</taxon>
        <taxon>Bacillota</taxon>
        <taxon>Erysipelotrichia</taxon>
        <taxon>Erysipelotrichales</taxon>
        <taxon>Erysipelotrichaceae</taxon>
        <taxon>Breznakia</taxon>
    </lineage>
</organism>
<evidence type="ECO:0000259" key="5">
    <source>
        <dbReference type="Pfam" id="PF02826"/>
    </source>
</evidence>
<dbReference type="EMBL" id="JAUSUR010000001">
    <property type="protein sequence ID" value="MDQ0359634.1"/>
    <property type="molecule type" value="Genomic_DNA"/>
</dbReference>
<comment type="similarity">
    <text evidence="1 3">Belongs to the D-isomer specific 2-hydroxyacid dehydrogenase family.</text>
</comment>
<dbReference type="SUPFAM" id="SSF51735">
    <property type="entry name" value="NAD(P)-binding Rossmann-fold domains"/>
    <property type="match status" value="1"/>
</dbReference>
<dbReference type="InterPro" id="IPR006140">
    <property type="entry name" value="D-isomer_DH_NAD-bd"/>
</dbReference>
<protein>
    <submittedName>
        <fullName evidence="6">D-3-phosphoglycerate dehydrogenase</fullName>
        <ecNumber evidence="6">1.1.1.95</ecNumber>
    </submittedName>
</protein>
<dbReference type="PANTHER" id="PTHR10996">
    <property type="entry name" value="2-HYDROXYACID DEHYDROGENASE-RELATED"/>
    <property type="match status" value="1"/>
</dbReference>
<name>A0ABU0DYC0_9FIRM</name>
<reference evidence="6 7" key="1">
    <citation type="submission" date="2023-07" db="EMBL/GenBank/DDBJ databases">
        <title>Genomic Encyclopedia of Type Strains, Phase IV (KMG-IV): sequencing the most valuable type-strain genomes for metagenomic binning, comparative biology and taxonomic classification.</title>
        <authorList>
            <person name="Goeker M."/>
        </authorList>
    </citation>
    <scope>NUCLEOTIDE SEQUENCE [LARGE SCALE GENOMIC DNA]</scope>
    <source>
        <strain evidence="6 7">DSM 16784</strain>
    </source>
</reference>
<dbReference type="Gene3D" id="3.40.50.720">
    <property type="entry name" value="NAD(P)-binding Rossmann-like Domain"/>
    <property type="match status" value="2"/>
</dbReference>
<dbReference type="PROSITE" id="PS00065">
    <property type="entry name" value="D_2_HYDROXYACID_DH_1"/>
    <property type="match status" value="1"/>
</dbReference>
<proteinExistence type="inferred from homology"/>
<dbReference type="GO" id="GO:0004617">
    <property type="term" value="F:phosphoglycerate dehydrogenase activity"/>
    <property type="evidence" value="ECO:0007669"/>
    <property type="project" value="UniProtKB-EC"/>
</dbReference>
<feature type="domain" description="D-isomer specific 2-hydroxyacid dehydrogenase catalytic" evidence="4">
    <location>
        <begin position="14"/>
        <end position="308"/>
    </location>
</feature>
<dbReference type="InterPro" id="IPR050223">
    <property type="entry name" value="D-isomer_2-hydroxyacid_DH"/>
</dbReference>
<gene>
    <name evidence="6" type="ORF">J2S15_000365</name>
</gene>
<comment type="caution">
    <text evidence="6">The sequence shown here is derived from an EMBL/GenBank/DDBJ whole genome shotgun (WGS) entry which is preliminary data.</text>
</comment>
<evidence type="ECO:0000256" key="1">
    <source>
        <dbReference type="ARBA" id="ARBA00005854"/>
    </source>
</evidence>
<dbReference type="CDD" id="cd12172">
    <property type="entry name" value="PGDH_like_2"/>
    <property type="match status" value="1"/>
</dbReference>
<dbReference type="Pfam" id="PF00389">
    <property type="entry name" value="2-Hacid_dh"/>
    <property type="match status" value="1"/>
</dbReference>
<sequence>MKVLITSNSFASCDPKAFELLVEAGYEVIPNPCGRLLNEDELIEWIKDVDAVILGTEVLNKKVIDAAKNLKIVSRYGVGLDKVDVEYLKEKGIKLTITQNANTNSVADHAVGLMLASAHSICRSDRNLRNHVWEKPISHDLYQSTVGVIGLGAIGKAVVKRLHGFDCKVLGYDIAYDEEFMKQYKVQASTIDEIFKASDFITLHVPALECFTPLIDKEAISKMKKDVIIVNAARAKLIDRDALVAALDNNDIYAIATDVHYKEPEVDPELLKSQTSVFTPHLAASSYGSINTMSLYAAMNVIDFFKEQN</sequence>
<evidence type="ECO:0000256" key="2">
    <source>
        <dbReference type="ARBA" id="ARBA00023002"/>
    </source>
</evidence>
<dbReference type="RefSeq" id="WP_307404914.1">
    <property type="nucleotide sequence ID" value="NZ_JAUSUR010000001.1"/>
</dbReference>
<evidence type="ECO:0000313" key="7">
    <source>
        <dbReference type="Proteomes" id="UP001230220"/>
    </source>
</evidence>
<evidence type="ECO:0000259" key="4">
    <source>
        <dbReference type="Pfam" id="PF00389"/>
    </source>
</evidence>
<dbReference type="Pfam" id="PF02826">
    <property type="entry name" value="2-Hacid_dh_C"/>
    <property type="match status" value="1"/>
</dbReference>
<dbReference type="PANTHER" id="PTHR10996:SF283">
    <property type="entry name" value="GLYOXYLATE_HYDROXYPYRUVATE REDUCTASE B"/>
    <property type="match status" value="1"/>
</dbReference>
<feature type="domain" description="D-isomer specific 2-hydroxyacid dehydrogenase NAD-binding" evidence="5">
    <location>
        <begin position="111"/>
        <end position="283"/>
    </location>
</feature>
<evidence type="ECO:0000256" key="3">
    <source>
        <dbReference type="RuleBase" id="RU003719"/>
    </source>
</evidence>
<dbReference type="InterPro" id="IPR036291">
    <property type="entry name" value="NAD(P)-bd_dom_sf"/>
</dbReference>
<keyword evidence="7" id="KW-1185">Reference proteome</keyword>
<dbReference type="SUPFAM" id="SSF52283">
    <property type="entry name" value="Formate/glycerate dehydrogenase catalytic domain-like"/>
    <property type="match status" value="1"/>
</dbReference>
<dbReference type="InterPro" id="IPR006139">
    <property type="entry name" value="D-isomer_2_OHA_DH_cat_dom"/>
</dbReference>
<dbReference type="EC" id="1.1.1.95" evidence="6"/>
<dbReference type="InterPro" id="IPR029752">
    <property type="entry name" value="D-isomer_DH_CS1"/>
</dbReference>
<accession>A0ABU0DYC0</accession>
<evidence type="ECO:0000313" key="6">
    <source>
        <dbReference type="EMBL" id="MDQ0359634.1"/>
    </source>
</evidence>